<dbReference type="PANTHER" id="PTHR42648:SF18">
    <property type="entry name" value="RETROTRANSPOSON, UNCLASSIFIED-LIKE PROTEIN"/>
    <property type="match status" value="1"/>
</dbReference>
<evidence type="ECO:0000259" key="1">
    <source>
        <dbReference type="PROSITE" id="PS50994"/>
    </source>
</evidence>
<dbReference type="InterPro" id="IPR001584">
    <property type="entry name" value="Integrase_cat-core"/>
</dbReference>
<comment type="caution">
    <text evidence="2">The sequence shown here is derived from an EMBL/GenBank/DDBJ whole genome shotgun (WGS) entry which is preliminary data.</text>
</comment>
<dbReference type="GO" id="GO:0015074">
    <property type="term" value="P:DNA integration"/>
    <property type="evidence" value="ECO:0007669"/>
    <property type="project" value="InterPro"/>
</dbReference>
<dbReference type="EMBL" id="BKCJ010279184">
    <property type="protein sequence ID" value="GEZ44025.1"/>
    <property type="molecule type" value="Genomic_DNA"/>
</dbReference>
<reference evidence="2" key="1">
    <citation type="journal article" date="2019" name="Sci. Rep.">
        <title>Draft genome of Tanacetum cinerariifolium, the natural source of mosquito coil.</title>
        <authorList>
            <person name="Yamashiro T."/>
            <person name="Shiraishi A."/>
            <person name="Satake H."/>
            <person name="Nakayama K."/>
        </authorList>
    </citation>
    <scope>NUCLEOTIDE SEQUENCE</scope>
</reference>
<organism evidence="2">
    <name type="scientific">Tanacetum cinerariifolium</name>
    <name type="common">Dalmatian daisy</name>
    <name type="synonym">Chrysanthemum cinerariifolium</name>
    <dbReference type="NCBI Taxonomy" id="118510"/>
    <lineage>
        <taxon>Eukaryota</taxon>
        <taxon>Viridiplantae</taxon>
        <taxon>Streptophyta</taxon>
        <taxon>Embryophyta</taxon>
        <taxon>Tracheophyta</taxon>
        <taxon>Spermatophyta</taxon>
        <taxon>Magnoliopsida</taxon>
        <taxon>eudicotyledons</taxon>
        <taxon>Gunneridae</taxon>
        <taxon>Pentapetalae</taxon>
        <taxon>asterids</taxon>
        <taxon>campanulids</taxon>
        <taxon>Asterales</taxon>
        <taxon>Asteraceae</taxon>
        <taxon>Asteroideae</taxon>
        <taxon>Anthemideae</taxon>
        <taxon>Anthemidinae</taxon>
        <taxon>Tanacetum</taxon>
    </lineage>
</organism>
<dbReference type="GO" id="GO:0003676">
    <property type="term" value="F:nucleic acid binding"/>
    <property type="evidence" value="ECO:0007669"/>
    <property type="project" value="InterPro"/>
</dbReference>
<dbReference type="AlphaFoldDB" id="A0A699IBB8"/>
<dbReference type="SUPFAM" id="SSF53098">
    <property type="entry name" value="Ribonuclease H-like"/>
    <property type="match status" value="1"/>
</dbReference>
<dbReference type="PANTHER" id="PTHR42648">
    <property type="entry name" value="TRANSPOSASE, PUTATIVE-RELATED"/>
    <property type="match status" value="1"/>
</dbReference>
<dbReference type="Gene3D" id="3.30.420.10">
    <property type="entry name" value="Ribonuclease H-like superfamily/Ribonuclease H"/>
    <property type="match status" value="1"/>
</dbReference>
<name>A0A699IBB8_TANCI</name>
<dbReference type="PROSITE" id="PS50994">
    <property type="entry name" value="INTEGRASE"/>
    <property type="match status" value="1"/>
</dbReference>
<dbReference type="InterPro" id="IPR036397">
    <property type="entry name" value="RNaseH_sf"/>
</dbReference>
<dbReference type="InterPro" id="IPR039537">
    <property type="entry name" value="Retrotran_Ty1/copia-like"/>
</dbReference>
<protein>
    <submittedName>
        <fullName evidence="2">Putative ribonuclease H-like domain-containing protein</fullName>
    </submittedName>
</protein>
<accession>A0A699IBB8</accession>
<sequence>MDNDLFTYEFEIFRLANIPCDLNEADDSEQQMTHESDDDMEYDPSNVEFTEWDVRSGQLVTAKMMHIVMEDNFENTNRDHKEREYNMEHEDEEMCELPDNQERSVCNIRRFKMVKYSFGENEEYVAVKENEYDDLTSTNTRDRNASFFLNFIHDLAGEKSTISKDEAPEVIITFLKRITVLLQSPVIIIRTDNGTEFKNQVLKVYFDSVGITHQMSSVRTPQQNGAVERRNRTLVEDARTMFIFSRAPLFLWAEAIATACFTQNRSIIHRRFNKTPYELINGRK</sequence>
<proteinExistence type="predicted"/>
<feature type="domain" description="Integrase catalytic" evidence="1">
    <location>
        <begin position="118"/>
        <end position="284"/>
    </location>
</feature>
<dbReference type="InterPro" id="IPR012337">
    <property type="entry name" value="RNaseH-like_sf"/>
</dbReference>
<evidence type="ECO:0000313" key="2">
    <source>
        <dbReference type="EMBL" id="GEZ44025.1"/>
    </source>
</evidence>
<feature type="non-terminal residue" evidence="2">
    <location>
        <position position="284"/>
    </location>
</feature>
<gene>
    <name evidence="2" type="ORF">Tci_515998</name>
</gene>